<dbReference type="EMBL" id="KN831954">
    <property type="protein sequence ID" value="KIO09781.1"/>
    <property type="molecule type" value="Genomic_DNA"/>
</dbReference>
<reference evidence="2" key="2">
    <citation type="submission" date="2015-01" db="EMBL/GenBank/DDBJ databases">
        <title>Evolutionary Origins and Diversification of the Mycorrhizal Mutualists.</title>
        <authorList>
            <consortium name="DOE Joint Genome Institute"/>
            <consortium name="Mycorrhizal Genomics Consortium"/>
            <person name="Kohler A."/>
            <person name="Kuo A."/>
            <person name="Nagy L.G."/>
            <person name="Floudas D."/>
            <person name="Copeland A."/>
            <person name="Barry K.W."/>
            <person name="Cichocki N."/>
            <person name="Veneault-Fourrey C."/>
            <person name="LaButti K."/>
            <person name="Lindquist E.A."/>
            <person name="Lipzen A."/>
            <person name="Lundell T."/>
            <person name="Morin E."/>
            <person name="Murat C."/>
            <person name="Riley R."/>
            <person name="Ohm R."/>
            <person name="Sun H."/>
            <person name="Tunlid A."/>
            <person name="Henrissat B."/>
            <person name="Grigoriev I.V."/>
            <person name="Hibbett D.S."/>
            <person name="Martin F."/>
        </authorList>
    </citation>
    <scope>NUCLEOTIDE SEQUENCE [LARGE SCALE GENOMIC DNA]</scope>
    <source>
        <strain evidence="2">Marx 270</strain>
    </source>
</reference>
<name>A0A0C3PLY3_PISTI</name>
<evidence type="ECO:0000313" key="2">
    <source>
        <dbReference type="Proteomes" id="UP000054217"/>
    </source>
</evidence>
<sequence>MVSSWSRCIQLCLSSPEDDIFYLQCLLPNQWSYERLCATTAMVRLLKLALAFGFPY</sequence>
<gene>
    <name evidence="1" type="ORF">M404DRAFT_996654</name>
</gene>
<evidence type="ECO:0000313" key="1">
    <source>
        <dbReference type="EMBL" id="KIO09781.1"/>
    </source>
</evidence>
<accession>A0A0C3PLY3</accession>
<keyword evidence="2" id="KW-1185">Reference proteome</keyword>
<protein>
    <submittedName>
        <fullName evidence="1">Uncharacterized protein</fullName>
    </submittedName>
</protein>
<organism evidence="1 2">
    <name type="scientific">Pisolithus tinctorius Marx 270</name>
    <dbReference type="NCBI Taxonomy" id="870435"/>
    <lineage>
        <taxon>Eukaryota</taxon>
        <taxon>Fungi</taxon>
        <taxon>Dikarya</taxon>
        <taxon>Basidiomycota</taxon>
        <taxon>Agaricomycotina</taxon>
        <taxon>Agaricomycetes</taxon>
        <taxon>Agaricomycetidae</taxon>
        <taxon>Boletales</taxon>
        <taxon>Sclerodermatineae</taxon>
        <taxon>Pisolithaceae</taxon>
        <taxon>Pisolithus</taxon>
    </lineage>
</organism>
<dbReference type="Proteomes" id="UP000054217">
    <property type="component" value="Unassembled WGS sequence"/>
</dbReference>
<reference evidence="1 2" key="1">
    <citation type="submission" date="2014-04" db="EMBL/GenBank/DDBJ databases">
        <authorList>
            <consortium name="DOE Joint Genome Institute"/>
            <person name="Kuo A."/>
            <person name="Kohler A."/>
            <person name="Costa M.D."/>
            <person name="Nagy L.G."/>
            <person name="Floudas D."/>
            <person name="Copeland A."/>
            <person name="Barry K.W."/>
            <person name="Cichocki N."/>
            <person name="Veneault-Fourrey C."/>
            <person name="LaButti K."/>
            <person name="Lindquist E.A."/>
            <person name="Lipzen A."/>
            <person name="Lundell T."/>
            <person name="Morin E."/>
            <person name="Murat C."/>
            <person name="Sun H."/>
            <person name="Tunlid A."/>
            <person name="Henrissat B."/>
            <person name="Grigoriev I.V."/>
            <person name="Hibbett D.S."/>
            <person name="Martin F."/>
            <person name="Nordberg H.P."/>
            <person name="Cantor M.N."/>
            <person name="Hua S.X."/>
        </authorList>
    </citation>
    <scope>NUCLEOTIDE SEQUENCE [LARGE SCALE GENOMIC DNA]</scope>
    <source>
        <strain evidence="1 2">Marx 270</strain>
    </source>
</reference>
<proteinExistence type="predicted"/>
<dbReference type="AlphaFoldDB" id="A0A0C3PLY3"/>
<dbReference type="InParanoid" id="A0A0C3PLY3"/>
<dbReference type="HOGENOM" id="CLU_3015121_0_0_1"/>